<reference evidence="2 3" key="1">
    <citation type="submission" date="2016-08" db="EMBL/GenBank/DDBJ databases">
        <title>Draft genome sequence of allopolyploid Zygosaccharomyces rouxii.</title>
        <authorList>
            <person name="Watanabe J."/>
            <person name="Uehara K."/>
            <person name="Mogi Y."/>
            <person name="Tsukioka Y."/>
        </authorList>
    </citation>
    <scope>NUCLEOTIDE SEQUENCE [LARGE SCALE GENOMIC DNA]</scope>
    <source>
        <strain evidence="2 3">NBRC 110957</strain>
    </source>
</reference>
<dbReference type="OrthoDB" id="10445500at2759"/>
<sequence length="195" mass="22032">MNRYQSLSSQSNSYGEYTSNFSDLIQGIFQFTFDLSLALIKRLFGSQGNYNSSAIADEFRPVDLQPSLSANGLRSLRFDGNQKSFENHGYHPWLVVAVGLLAVAMLSYDSSKSERKPAPVHEQEESFEEPTEELIGESGLTDDDTSGKYVFRRKLPISLDMPKTFRTQRKEIGLPYQDVTVSRSTPISLLLWESK</sequence>
<protein>
    <submittedName>
        <fullName evidence="2">Uncharacterized protein</fullName>
    </submittedName>
</protein>
<evidence type="ECO:0000256" key="1">
    <source>
        <dbReference type="SAM" id="MobiDB-lite"/>
    </source>
</evidence>
<dbReference type="Proteomes" id="UP000187013">
    <property type="component" value="Unassembled WGS sequence"/>
</dbReference>
<organism evidence="2 3">
    <name type="scientific">Zygosaccharomyces rouxii</name>
    <dbReference type="NCBI Taxonomy" id="4956"/>
    <lineage>
        <taxon>Eukaryota</taxon>
        <taxon>Fungi</taxon>
        <taxon>Dikarya</taxon>
        <taxon>Ascomycota</taxon>
        <taxon>Saccharomycotina</taxon>
        <taxon>Saccharomycetes</taxon>
        <taxon>Saccharomycetales</taxon>
        <taxon>Saccharomycetaceae</taxon>
        <taxon>Zygosaccharomyces</taxon>
    </lineage>
</organism>
<feature type="compositionally biased region" description="Acidic residues" evidence="1">
    <location>
        <begin position="125"/>
        <end position="144"/>
    </location>
</feature>
<evidence type="ECO:0000313" key="2">
    <source>
        <dbReference type="EMBL" id="GAV48269.1"/>
    </source>
</evidence>
<proteinExistence type="predicted"/>
<feature type="region of interest" description="Disordered" evidence="1">
    <location>
        <begin position="113"/>
        <end position="145"/>
    </location>
</feature>
<name>A0A1Q2ZXV3_ZYGRO</name>
<dbReference type="EMBL" id="BDGX01000009">
    <property type="protein sequence ID" value="GAV48269.1"/>
    <property type="molecule type" value="Genomic_DNA"/>
</dbReference>
<dbReference type="AlphaFoldDB" id="A0A1Q2ZXV3"/>
<gene>
    <name evidence="2" type="ORF">ZYGR_0I05660</name>
</gene>
<accession>A0A1Q2ZXV3</accession>
<evidence type="ECO:0000313" key="3">
    <source>
        <dbReference type="Proteomes" id="UP000187013"/>
    </source>
</evidence>
<feature type="compositionally biased region" description="Basic and acidic residues" evidence="1">
    <location>
        <begin position="113"/>
        <end position="124"/>
    </location>
</feature>
<comment type="caution">
    <text evidence="2">The sequence shown here is derived from an EMBL/GenBank/DDBJ whole genome shotgun (WGS) entry which is preliminary data.</text>
</comment>